<dbReference type="InterPro" id="IPR003737">
    <property type="entry name" value="GlcNAc_PI_deacetylase-related"/>
</dbReference>
<dbReference type="PANTHER" id="PTHR12993">
    <property type="entry name" value="N-ACETYLGLUCOSAMINYL-PHOSPHATIDYLINOSITOL DE-N-ACETYLASE-RELATED"/>
    <property type="match status" value="1"/>
</dbReference>
<comment type="caution">
    <text evidence="2">The sequence shown here is derived from an EMBL/GenBank/DDBJ whole genome shotgun (WGS) entry which is preliminary data.</text>
</comment>
<organism evidence="2">
    <name type="scientific">Streptomyces sp. SID14436</name>
    <dbReference type="NCBI Taxonomy" id="2706070"/>
    <lineage>
        <taxon>Bacteria</taxon>
        <taxon>Bacillati</taxon>
        <taxon>Actinomycetota</taxon>
        <taxon>Actinomycetes</taxon>
        <taxon>Kitasatosporales</taxon>
        <taxon>Streptomycetaceae</taxon>
        <taxon>Streptomyces</taxon>
    </lineage>
</organism>
<dbReference type="GO" id="GO:0016137">
    <property type="term" value="P:glycoside metabolic process"/>
    <property type="evidence" value="ECO:0007669"/>
    <property type="project" value="UniProtKB-ARBA"/>
</dbReference>
<evidence type="ECO:0000256" key="1">
    <source>
        <dbReference type="ARBA" id="ARBA00022833"/>
    </source>
</evidence>
<sequence length="236" mass="25292">MSENLERMPEDWENALVLAAHPDDVEFGSAGAVAVWTRKGHAVSYLLATRGEAGIDGVPPADAAPVREAEQREAADRVGVRDVEFLDHPDGSVRADERLRADLVAALRRRRPQLVVVFNHHERTGTGRWNAPDHREFGRCALDAVADAGNRWILPEAGAPWSVKYLAVANSPAPTHAVDISTGLDAAVASLEAHQTYLEGLGYTREAVRPAVAGQAQATGARFGGVPAVAFELIPC</sequence>
<dbReference type="AlphaFoldDB" id="A0A6G3R3K0"/>
<dbReference type="Pfam" id="PF02585">
    <property type="entry name" value="PIG-L"/>
    <property type="match status" value="1"/>
</dbReference>
<gene>
    <name evidence="2" type="ORF">G3I53_30890</name>
</gene>
<dbReference type="Gene3D" id="3.40.50.10320">
    <property type="entry name" value="LmbE-like"/>
    <property type="match status" value="1"/>
</dbReference>
<accession>A0A6G3R3K0</accession>
<proteinExistence type="predicted"/>
<dbReference type="EMBL" id="JAAGMD010000842">
    <property type="protein sequence ID" value="NEA90329.1"/>
    <property type="molecule type" value="Genomic_DNA"/>
</dbReference>
<dbReference type="InterPro" id="IPR024078">
    <property type="entry name" value="LmbE-like_dom_sf"/>
</dbReference>
<name>A0A6G3R3K0_9ACTN</name>
<dbReference type="PANTHER" id="PTHR12993:SF28">
    <property type="entry name" value="LMBE FAMILY PROTEIN"/>
    <property type="match status" value="1"/>
</dbReference>
<protein>
    <submittedName>
        <fullName evidence="2">PIG-L family deacetylase</fullName>
    </submittedName>
</protein>
<keyword evidence="1" id="KW-0862">Zinc</keyword>
<evidence type="ECO:0000313" key="2">
    <source>
        <dbReference type="EMBL" id="NEA90329.1"/>
    </source>
</evidence>
<reference evidence="2" key="1">
    <citation type="submission" date="2020-01" db="EMBL/GenBank/DDBJ databases">
        <title>Insect and environment-associated Actinomycetes.</title>
        <authorList>
            <person name="Currrie C."/>
            <person name="Chevrette M."/>
            <person name="Carlson C."/>
            <person name="Stubbendieck R."/>
            <person name="Wendt-Pienkowski E."/>
        </authorList>
    </citation>
    <scope>NUCLEOTIDE SEQUENCE</scope>
    <source>
        <strain evidence="2">SID14436</strain>
    </source>
</reference>
<dbReference type="SUPFAM" id="SSF102588">
    <property type="entry name" value="LmbE-like"/>
    <property type="match status" value="1"/>
</dbReference>
<dbReference type="RefSeq" id="WP_164337227.1">
    <property type="nucleotide sequence ID" value="NZ_JAAGMD010000842.1"/>
</dbReference>
<dbReference type="GO" id="GO:0016811">
    <property type="term" value="F:hydrolase activity, acting on carbon-nitrogen (but not peptide) bonds, in linear amides"/>
    <property type="evidence" value="ECO:0007669"/>
    <property type="project" value="TreeGrafter"/>
</dbReference>